<dbReference type="Pfam" id="PF12388">
    <property type="entry name" value="Peptidase_M57"/>
    <property type="match status" value="1"/>
</dbReference>
<dbReference type="InterPro" id="IPR024079">
    <property type="entry name" value="MetalloPept_cat_dom_sf"/>
</dbReference>
<dbReference type="InterPro" id="IPR024653">
    <property type="entry name" value="Peptidase_M10/M27/M57"/>
</dbReference>
<name>A0ABW5NCQ6_9FLAO</name>
<gene>
    <name evidence="1" type="ORF">ACFSTE_19980</name>
</gene>
<keyword evidence="1" id="KW-0645">Protease</keyword>
<protein>
    <submittedName>
        <fullName evidence="1">M57 family metalloprotease</fullName>
    </submittedName>
</protein>
<evidence type="ECO:0000313" key="1">
    <source>
        <dbReference type="EMBL" id="MFD2593128.1"/>
    </source>
</evidence>
<sequence length="281" mass="31282">MKRIKYLAICTLLVGSVISCQKNDVAEEIQDEKEEVSKEQLLKLAAMGVNTDDVTVVKRTFLDGVTQSFLKNDTDLLFSYDLSSYDDLGQNKQGNKHYRTRNLISNFNRTIDILGYTGNGNALTGKMRTALQWAVNNYNSLNTSLHFRLTFGTNYQAADMVVYNNNLPNLGGEAGFPEGGRAFKWIQLNQGNESYPTNFIEHVITHEIGHCIGLRHTDYFNRVCNGVNEGDGGIGAIHIPGTPNYIDITSIMISCPPPGTDPNTYSGEFTANDVRAIQYLY</sequence>
<dbReference type="Proteomes" id="UP001597459">
    <property type="component" value="Unassembled WGS sequence"/>
</dbReference>
<accession>A0ABW5NCQ6</accession>
<proteinExistence type="predicted"/>
<keyword evidence="1" id="KW-0482">Metalloprotease</keyword>
<keyword evidence="1" id="KW-0378">Hydrolase</keyword>
<evidence type="ECO:0000313" key="2">
    <source>
        <dbReference type="Proteomes" id="UP001597459"/>
    </source>
</evidence>
<keyword evidence="2" id="KW-1185">Reference proteome</keyword>
<organism evidence="1 2">
    <name type="scientific">Aquimarina hainanensis</name>
    <dbReference type="NCBI Taxonomy" id="1578017"/>
    <lineage>
        <taxon>Bacteria</taxon>
        <taxon>Pseudomonadati</taxon>
        <taxon>Bacteroidota</taxon>
        <taxon>Flavobacteriia</taxon>
        <taxon>Flavobacteriales</taxon>
        <taxon>Flavobacteriaceae</taxon>
        <taxon>Aquimarina</taxon>
    </lineage>
</organism>
<comment type="caution">
    <text evidence="1">The sequence shown here is derived from an EMBL/GenBank/DDBJ whole genome shotgun (WGS) entry which is preliminary data.</text>
</comment>
<dbReference type="EMBL" id="JBHULX010000039">
    <property type="protein sequence ID" value="MFD2593128.1"/>
    <property type="molecule type" value="Genomic_DNA"/>
</dbReference>
<dbReference type="GO" id="GO:0008237">
    <property type="term" value="F:metallopeptidase activity"/>
    <property type="evidence" value="ECO:0007669"/>
    <property type="project" value="UniProtKB-KW"/>
</dbReference>
<dbReference type="SUPFAM" id="SSF55486">
    <property type="entry name" value="Metalloproteases ('zincins'), catalytic domain"/>
    <property type="match status" value="1"/>
</dbReference>
<dbReference type="PROSITE" id="PS51257">
    <property type="entry name" value="PROKAR_LIPOPROTEIN"/>
    <property type="match status" value="1"/>
</dbReference>
<dbReference type="Gene3D" id="3.40.390.10">
    <property type="entry name" value="Collagenase (Catalytic Domain)"/>
    <property type="match status" value="1"/>
</dbReference>
<reference evidence="2" key="1">
    <citation type="journal article" date="2019" name="Int. J. Syst. Evol. Microbiol.">
        <title>The Global Catalogue of Microorganisms (GCM) 10K type strain sequencing project: providing services to taxonomists for standard genome sequencing and annotation.</title>
        <authorList>
            <consortium name="The Broad Institute Genomics Platform"/>
            <consortium name="The Broad Institute Genome Sequencing Center for Infectious Disease"/>
            <person name="Wu L."/>
            <person name="Ma J."/>
        </authorList>
    </citation>
    <scope>NUCLEOTIDE SEQUENCE [LARGE SCALE GENOMIC DNA]</scope>
    <source>
        <strain evidence="2">KCTC 42423</strain>
    </source>
</reference>
<dbReference type="RefSeq" id="WP_176029902.1">
    <property type="nucleotide sequence ID" value="NZ_JBHSJV010000001.1"/>
</dbReference>